<evidence type="ECO:0000256" key="1">
    <source>
        <dbReference type="SAM" id="Phobius"/>
    </source>
</evidence>
<evidence type="ECO:0000313" key="2">
    <source>
        <dbReference type="EMBL" id="KAH0857379.1"/>
    </source>
</evidence>
<dbReference type="Proteomes" id="UP000824890">
    <property type="component" value="Unassembled WGS sequence"/>
</dbReference>
<protein>
    <submittedName>
        <fullName evidence="2">Uncharacterized protein</fullName>
    </submittedName>
</protein>
<keyword evidence="1" id="KW-0812">Transmembrane</keyword>
<feature type="transmembrane region" description="Helical" evidence="1">
    <location>
        <begin position="31"/>
        <end position="49"/>
    </location>
</feature>
<name>A0ABQ7XN72_BRANA</name>
<organism evidence="2 3">
    <name type="scientific">Brassica napus</name>
    <name type="common">Rape</name>
    <dbReference type="NCBI Taxonomy" id="3708"/>
    <lineage>
        <taxon>Eukaryota</taxon>
        <taxon>Viridiplantae</taxon>
        <taxon>Streptophyta</taxon>
        <taxon>Embryophyta</taxon>
        <taxon>Tracheophyta</taxon>
        <taxon>Spermatophyta</taxon>
        <taxon>Magnoliopsida</taxon>
        <taxon>eudicotyledons</taxon>
        <taxon>Gunneridae</taxon>
        <taxon>Pentapetalae</taxon>
        <taxon>rosids</taxon>
        <taxon>malvids</taxon>
        <taxon>Brassicales</taxon>
        <taxon>Brassicaceae</taxon>
        <taxon>Brassiceae</taxon>
        <taxon>Brassica</taxon>
    </lineage>
</organism>
<keyword evidence="1" id="KW-1133">Transmembrane helix</keyword>
<sequence length="101" mass="12402">MLSTEEHMRGWSQVQGLLFCREPNESRYHMFFAYLYTYTIWIEVIGTLLDRPPDPEWDNTLHHLTTHRFDLTYILLRLVIQATIYMLWRKRNERKHHKKPG</sequence>
<keyword evidence="3" id="KW-1185">Reference proteome</keyword>
<feature type="transmembrane region" description="Helical" evidence="1">
    <location>
        <begin position="69"/>
        <end position="88"/>
    </location>
</feature>
<keyword evidence="1" id="KW-0472">Membrane</keyword>
<evidence type="ECO:0000313" key="3">
    <source>
        <dbReference type="Proteomes" id="UP000824890"/>
    </source>
</evidence>
<dbReference type="EMBL" id="JAGKQM010000019">
    <property type="protein sequence ID" value="KAH0857379.1"/>
    <property type="molecule type" value="Genomic_DNA"/>
</dbReference>
<comment type="caution">
    <text evidence="2">The sequence shown here is derived from an EMBL/GenBank/DDBJ whole genome shotgun (WGS) entry which is preliminary data.</text>
</comment>
<proteinExistence type="predicted"/>
<accession>A0ABQ7XN72</accession>
<gene>
    <name evidence="2" type="ORF">HID58_085640</name>
</gene>
<reference evidence="2 3" key="1">
    <citation type="submission" date="2021-05" db="EMBL/GenBank/DDBJ databases">
        <title>Genome Assembly of Synthetic Allotetraploid Brassica napus Reveals Homoeologous Exchanges between Subgenomes.</title>
        <authorList>
            <person name="Davis J.T."/>
        </authorList>
    </citation>
    <scope>NUCLEOTIDE SEQUENCE [LARGE SCALE GENOMIC DNA]</scope>
    <source>
        <strain evidence="3">cv. Da-Ae</strain>
        <tissue evidence="2">Seedling</tissue>
    </source>
</reference>